<dbReference type="AlphaFoldDB" id="A0A6J8CTT9"/>
<evidence type="ECO:0000256" key="1">
    <source>
        <dbReference type="SAM" id="MobiDB-lite"/>
    </source>
</evidence>
<sequence>MSTKTSTPNQNTNPSRPESLSNNRSRSTSRKRQLSKASDEEMKPPASRPRSQSKTRKTDDSDQVIFKTHGQSYNMENLIESTLLKQNVLQNIIANIVKETTQELKSNLQSLIRSAVAEAVSDAVIPLKLRIDEQDQKLITLFDRTKTLKTENEVLMKKIGEKESKIVSY</sequence>
<reference evidence="2 3" key="1">
    <citation type="submission" date="2020-06" db="EMBL/GenBank/DDBJ databases">
        <authorList>
            <person name="Li R."/>
            <person name="Bekaert M."/>
        </authorList>
    </citation>
    <scope>NUCLEOTIDE SEQUENCE [LARGE SCALE GENOMIC DNA]</scope>
    <source>
        <strain evidence="3">wild</strain>
    </source>
</reference>
<proteinExistence type="predicted"/>
<dbReference type="Proteomes" id="UP000507470">
    <property type="component" value="Unassembled WGS sequence"/>
</dbReference>
<evidence type="ECO:0000313" key="3">
    <source>
        <dbReference type="Proteomes" id="UP000507470"/>
    </source>
</evidence>
<gene>
    <name evidence="2" type="ORF">MCOR_32842</name>
</gene>
<protein>
    <submittedName>
        <fullName evidence="2">Uncharacterized protein</fullName>
    </submittedName>
</protein>
<keyword evidence="3" id="KW-1185">Reference proteome</keyword>
<dbReference type="EMBL" id="CACVKT020005897">
    <property type="protein sequence ID" value="CAC5398474.1"/>
    <property type="molecule type" value="Genomic_DNA"/>
</dbReference>
<name>A0A6J8CTT9_MYTCO</name>
<evidence type="ECO:0000313" key="2">
    <source>
        <dbReference type="EMBL" id="CAC5398474.1"/>
    </source>
</evidence>
<feature type="compositionally biased region" description="Polar residues" evidence="1">
    <location>
        <begin position="1"/>
        <end position="18"/>
    </location>
</feature>
<feature type="region of interest" description="Disordered" evidence="1">
    <location>
        <begin position="1"/>
        <end position="63"/>
    </location>
</feature>
<organism evidence="2 3">
    <name type="scientific">Mytilus coruscus</name>
    <name type="common">Sea mussel</name>
    <dbReference type="NCBI Taxonomy" id="42192"/>
    <lineage>
        <taxon>Eukaryota</taxon>
        <taxon>Metazoa</taxon>
        <taxon>Spiralia</taxon>
        <taxon>Lophotrochozoa</taxon>
        <taxon>Mollusca</taxon>
        <taxon>Bivalvia</taxon>
        <taxon>Autobranchia</taxon>
        <taxon>Pteriomorphia</taxon>
        <taxon>Mytilida</taxon>
        <taxon>Mytiloidea</taxon>
        <taxon>Mytilidae</taxon>
        <taxon>Mytilinae</taxon>
        <taxon>Mytilus</taxon>
    </lineage>
</organism>
<accession>A0A6J8CTT9</accession>